<feature type="domain" description="EamA" evidence="8">
    <location>
        <begin position="7"/>
        <end position="140"/>
    </location>
</feature>
<reference evidence="9 10" key="1">
    <citation type="submission" date="2018-08" db="EMBL/GenBank/DDBJ databases">
        <title>Bacillus jemisoniae sp. nov., Bacillus chryseoplanitiae sp. nov., Bacillus resnikiae sp. nov., and Bacillus frankliniae sp. nov., isolated from Viking spacecraft and associated surfaces.</title>
        <authorList>
            <person name="Seuylemezian A."/>
            <person name="Vaishampayan P."/>
        </authorList>
    </citation>
    <scope>NUCLEOTIDE SEQUENCE [LARGE SCALE GENOMIC DNA]</scope>
    <source>
        <strain evidence="9 10">JJ-247</strain>
    </source>
</reference>
<feature type="transmembrane region" description="Helical" evidence="7">
    <location>
        <begin position="98"/>
        <end position="116"/>
    </location>
</feature>
<protein>
    <submittedName>
        <fullName evidence="9">DMT family transporter</fullName>
    </submittedName>
</protein>
<keyword evidence="5 7" id="KW-1133">Transmembrane helix</keyword>
<evidence type="ECO:0000256" key="1">
    <source>
        <dbReference type="ARBA" id="ARBA00004651"/>
    </source>
</evidence>
<dbReference type="PANTHER" id="PTHR42920">
    <property type="entry name" value="OS03G0707200 PROTEIN-RELATED"/>
    <property type="match status" value="1"/>
</dbReference>
<dbReference type="InterPro" id="IPR000620">
    <property type="entry name" value="EamA_dom"/>
</dbReference>
<feature type="transmembrane region" description="Helical" evidence="7">
    <location>
        <begin position="178"/>
        <end position="199"/>
    </location>
</feature>
<evidence type="ECO:0000313" key="10">
    <source>
        <dbReference type="Proteomes" id="UP000265816"/>
    </source>
</evidence>
<evidence type="ECO:0000313" key="9">
    <source>
        <dbReference type="EMBL" id="RID84184.1"/>
    </source>
</evidence>
<evidence type="ECO:0000259" key="8">
    <source>
        <dbReference type="Pfam" id="PF00892"/>
    </source>
</evidence>
<dbReference type="Proteomes" id="UP000265816">
    <property type="component" value="Unassembled WGS sequence"/>
</dbReference>
<evidence type="ECO:0000256" key="3">
    <source>
        <dbReference type="ARBA" id="ARBA00022475"/>
    </source>
</evidence>
<feature type="transmembrane region" description="Helical" evidence="7">
    <location>
        <begin position="211"/>
        <end position="234"/>
    </location>
</feature>
<accession>A0A398B445</accession>
<dbReference type="OrthoDB" id="9804865at2"/>
<comment type="subcellular location">
    <subcellularLocation>
        <location evidence="1">Cell membrane</location>
        <topology evidence="1">Multi-pass membrane protein</topology>
    </subcellularLocation>
</comment>
<dbReference type="EMBL" id="QWVT01000023">
    <property type="protein sequence ID" value="RID84184.1"/>
    <property type="molecule type" value="Genomic_DNA"/>
</dbReference>
<organism evidence="9 10">
    <name type="scientific">Mesobacillus zeae</name>
    <dbReference type="NCBI Taxonomy" id="1917180"/>
    <lineage>
        <taxon>Bacteria</taxon>
        <taxon>Bacillati</taxon>
        <taxon>Bacillota</taxon>
        <taxon>Bacilli</taxon>
        <taxon>Bacillales</taxon>
        <taxon>Bacillaceae</taxon>
        <taxon>Mesobacillus</taxon>
    </lineage>
</organism>
<feature type="transmembrane region" description="Helical" evidence="7">
    <location>
        <begin position="68"/>
        <end position="86"/>
    </location>
</feature>
<dbReference type="RefSeq" id="WP_119113452.1">
    <property type="nucleotide sequence ID" value="NZ_CBCSEO010000010.1"/>
</dbReference>
<dbReference type="InterPro" id="IPR037185">
    <property type="entry name" value="EmrE-like"/>
</dbReference>
<feature type="transmembrane region" description="Helical" evidence="7">
    <location>
        <begin position="246"/>
        <end position="266"/>
    </location>
</feature>
<dbReference type="InterPro" id="IPR051258">
    <property type="entry name" value="Diverse_Substrate_Transporter"/>
</dbReference>
<keyword evidence="3" id="KW-1003">Cell membrane</keyword>
<keyword evidence="6 7" id="KW-0472">Membrane</keyword>
<feature type="transmembrane region" description="Helical" evidence="7">
    <location>
        <begin position="123"/>
        <end position="140"/>
    </location>
</feature>
<dbReference type="PANTHER" id="PTHR42920:SF5">
    <property type="entry name" value="EAMA DOMAIN-CONTAINING PROTEIN"/>
    <property type="match status" value="1"/>
</dbReference>
<comment type="caution">
    <text evidence="9">The sequence shown here is derived from an EMBL/GenBank/DDBJ whole genome shotgun (WGS) entry which is preliminary data.</text>
</comment>
<feature type="domain" description="EamA" evidence="8">
    <location>
        <begin position="149"/>
        <end position="287"/>
    </location>
</feature>
<feature type="transmembrane region" description="Helical" evidence="7">
    <location>
        <begin position="146"/>
        <end position="166"/>
    </location>
</feature>
<evidence type="ECO:0000256" key="6">
    <source>
        <dbReference type="ARBA" id="ARBA00023136"/>
    </source>
</evidence>
<feature type="transmembrane region" description="Helical" evidence="7">
    <location>
        <begin position="38"/>
        <end position="56"/>
    </location>
</feature>
<proteinExistence type="inferred from homology"/>
<feature type="transmembrane region" description="Helical" evidence="7">
    <location>
        <begin position="272"/>
        <end position="290"/>
    </location>
</feature>
<keyword evidence="10" id="KW-1185">Reference proteome</keyword>
<dbReference type="Pfam" id="PF00892">
    <property type="entry name" value="EamA"/>
    <property type="match status" value="2"/>
</dbReference>
<feature type="transmembrane region" description="Helical" evidence="7">
    <location>
        <begin position="12"/>
        <end position="32"/>
    </location>
</feature>
<sequence length="314" mass="34070">MKHSLAADFSLLMVALVWGATFVLVQNAIAFLEPFSFNFVRFALAAVLLFLWLFLFERTQLTKASVPLLKSGFILGLLLFIGYAFQTMGLELTSSSKTGFITGMSVVMVPLFSIVYFRQRLGFNALAGVIAAAAGLYFMTMTDINSLNLGDGLVFICAIAFALHIVMTGKFSSQYPALLLTTVQISTVAVLSGISSFLFEGWENAFNPKVLLSGSVLSALLITSILATAAAFLIQTNFQKHTTATRVALIFAMEPVFAAVTGYLWAGDRLSYSAIFGCCMIFAGMILAEMPGELPKGFRKIFILPEKKGADREA</sequence>
<evidence type="ECO:0000256" key="2">
    <source>
        <dbReference type="ARBA" id="ARBA00007362"/>
    </source>
</evidence>
<keyword evidence="4 7" id="KW-0812">Transmembrane</keyword>
<dbReference type="AlphaFoldDB" id="A0A398B445"/>
<name>A0A398B445_9BACI</name>
<dbReference type="GO" id="GO:0005886">
    <property type="term" value="C:plasma membrane"/>
    <property type="evidence" value="ECO:0007669"/>
    <property type="project" value="UniProtKB-SubCell"/>
</dbReference>
<dbReference type="SUPFAM" id="SSF103481">
    <property type="entry name" value="Multidrug resistance efflux transporter EmrE"/>
    <property type="match status" value="2"/>
</dbReference>
<comment type="similarity">
    <text evidence="2">Belongs to the EamA transporter family.</text>
</comment>
<evidence type="ECO:0000256" key="5">
    <source>
        <dbReference type="ARBA" id="ARBA00022989"/>
    </source>
</evidence>
<evidence type="ECO:0000256" key="7">
    <source>
        <dbReference type="SAM" id="Phobius"/>
    </source>
</evidence>
<evidence type="ECO:0000256" key="4">
    <source>
        <dbReference type="ARBA" id="ARBA00022692"/>
    </source>
</evidence>
<gene>
    <name evidence="9" type="ORF">D1970_13785</name>
</gene>